<name>A0A4P2VJE4_FLUSA</name>
<dbReference type="InterPro" id="IPR036691">
    <property type="entry name" value="Endo/exonu/phosph_ase_sf"/>
</dbReference>
<organism evidence="2 3">
    <name type="scientific">Fluviispira sanaruensis</name>
    <dbReference type="NCBI Taxonomy" id="2493639"/>
    <lineage>
        <taxon>Bacteria</taxon>
        <taxon>Pseudomonadati</taxon>
        <taxon>Bdellovibrionota</taxon>
        <taxon>Oligoflexia</taxon>
        <taxon>Silvanigrellales</taxon>
        <taxon>Silvanigrellaceae</taxon>
        <taxon>Fluviispira</taxon>
    </lineage>
</organism>
<dbReference type="GO" id="GO:0046856">
    <property type="term" value="P:phosphatidylinositol dephosphorylation"/>
    <property type="evidence" value="ECO:0007669"/>
    <property type="project" value="InterPro"/>
</dbReference>
<keyword evidence="3" id="KW-1185">Reference proteome</keyword>
<dbReference type="GO" id="GO:0004439">
    <property type="term" value="F:phosphatidylinositol-4,5-bisphosphate 5-phosphatase activity"/>
    <property type="evidence" value="ECO:0007669"/>
    <property type="project" value="TreeGrafter"/>
</dbReference>
<dbReference type="RefSeq" id="WP_130605438.1">
    <property type="nucleotide sequence ID" value="NZ_AP019368.1"/>
</dbReference>
<dbReference type="Gene3D" id="3.60.10.10">
    <property type="entry name" value="Endonuclease/exonuclease/phosphatase"/>
    <property type="match status" value="1"/>
</dbReference>
<protein>
    <recommendedName>
        <fullName evidence="1">Inositol polyphosphate-related phosphatase domain-containing protein</fullName>
    </recommendedName>
</protein>
<dbReference type="PANTHER" id="PTHR11200">
    <property type="entry name" value="INOSITOL 5-PHOSPHATASE"/>
    <property type="match status" value="1"/>
</dbReference>
<dbReference type="AlphaFoldDB" id="A0A4P2VJE4"/>
<gene>
    <name evidence="2" type="ORF">JCM31447_00870</name>
</gene>
<evidence type="ECO:0000313" key="2">
    <source>
        <dbReference type="EMBL" id="BBH51670.1"/>
    </source>
</evidence>
<dbReference type="SUPFAM" id="SSF56219">
    <property type="entry name" value="DNase I-like"/>
    <property type="match status" value="1"/>
</dbReference>
<dbReference type="InterPro" id="IPR046985">
    <property type="entry name" value="IP5"/>
</dbReference>
<dbReference type="InterPro" id="IPR000300">
    <property type="entry name" value="IPPc"/>
</dbReference>
<evidence type="ECO:0000313" key="3">
    <source>
        <dbReference type="Proteomes" id="UP000291236"/>
    </source>
</evidence>
<evidence type="ECO:0000259" key="1">
    <source>
        <dbReference type="SMART" id="SM00128"/>
    </source>
</evidence>
<dbReference type="Pfam" id="PF22669">
    <property type="entry name" value="Exo_endo_phos2"/>
    <property type="match status" value="1"/>
</dbReference>
<sequence length="339" mass="38423">MLKITLMTWNCGNSVPSEDTIAKLRYKLFPHDNNREWPDLIVIGLQEASRKGAIFGAIGGHSLTESLCRNSPYSKILSHSMIGLTKPGKEYPNTQHLGILCRSRGINVKSGNIRTSLSGKGGIFGSFTYKNINITAITAHLDANCDIKRDKHVNDIMSKINPTNLTHCTFFMGDLNYRIHIDKLIRIGINPYTDSFVKALFSPNELKSLWKSSYLNQSSLVKKHGFIFPISQKIFLPTYKYPEPNKGAALIRSREVLAEASENKNSKTDIRFIYQAIRNCLLDNKKNKRRNELEMGWLDQIGYILKNSDINILEYTSMPNIMQSDHLPVIMKAIVTENN</sequence>
<accession>A0A4P2VJE4</accession>
<dbReference type="SMART" id="SM00128">
    <property type="entry name" value="IPPc"/>
    <property type="match status" value="1"/>
</dbReference>
<dbReference type="KEGG" id="sbf:JCM31447_00870"/>
<proteinExistence type="predicted"/>
<feature type="domain" description="Inositol polyphosphate-related phosphatase" evidence="1">
    <location>
        <begin position="1"/>
        <end position="339"/>
    </location>
</feature>
<dbReference type="EMBL" id="AP019368">
    <property type="protein sequence ID" value="BBH51670.1"/>
    <property type="molecule type" value="Genomic_DNA"/>
</dbReference>
<reference evidence="2 3" key="1">
    <citation type="submission" date="2018-12" db="EMBL/GenBank/DDBJ databases">
        <title>Rubrispira sanarue gen. nov., sp., nov., a member of the order Silvanigrellales, isolated from a brackish lake in Hamamatsu Japan.</title>
        <authorList>
            <person name="Maejima Y."/>
            <person name="Iino T."/>
            <person name="Muraguchi Y."/>
            <person name="Fukuda K."/>
            <person name="Nojiri H."/>
            <person name="Ohkuma M."/>
            <person name="Moriuchi R."/>
            <person name="Dohra H."/>
            <person name="Kimbara K."/>
            <person name="Shintani M."/>
        </authorList>
    </citation>
    <scope>NUCLEOTIDE SEQUENCE [LARGE SCALE GENOMIC DNA]</scope>
    <source>
        <strain evidence="2 3">RF1110005</strain>
    </source>
</reference>
<dbReference type="Proteomes" id="UP000291236">
    <property type="component" value="Chromosome"/>
</dbReference>